<dbReference type="Pfam" id="PF07287">
    <property type="entry name" value="AtuA"/>
    <property type="match status" value="1"/>
</dbReference>
<dbReference type="AlphaFoldDB" id="A0A2T5MCN7"/>
<feature type="domain" description="AtuA-like ferredoxin-fold" evidence="2">
    <location>
        <begin position="484"/>
        <end position="581"/>
    </location>
</feature>
<dbReference type="InterPro" id="IPR056362">
    <property type="entry name" value="AtuA-like_ferredoxin_dom"/>
</dbReference>
<dbReference type="RefSeq" id="WP_107941274.1">
    <property type="nucleotide sequence ID" value="NZ_QANS01000006.1"/>
</dbReference>
<proteinExistence type="predicted"/>
<reference evidence="3 4" key="1">
    <citation type="submission" date="2018-04" db="EMBL/GenBank/DDBJ databases">
        <title>Novel species isolated from glacier.</title>
        <authorList>
            <person name="Liu Q."/>
            <person name="Xin Y.-H."/>
        </authorList>
    </citation>
    <scope>NUCLEOTIDE SEQUENCE [LARGE SCALE GENOMIC DNA]</scope>
    <source>
        <strain evidence="3 4">GT1R17</strain>
    </source>
</reference>
<dbReference type="InterPro" id="IPR010839">
    <property type="entry name" value="AtuA_N"/>
</dbReference>
<dbReference type="PANTHER" id="PTHR47708:SF2">
    <property type="entry name" value="SI:CH73-132F6.5"/>
    <property type="match status" value="1"/>
</dbReference>
<gene>
    <name evidence="3" type="ORF">CJD38_15405</name>
</gene>
<dbReference type="OrthoDB" id="9763456at2"/>
<dbReference type="PANTHER" id="PTHR47708">
    <property type="match status" value="1"/>
</dbReference>
<dbReference type="EMBL" id="QANS01000006">
    <property type="protein sequence ID" value="PTU30330.1"/>
    <property type="molecule type" value="Genomic_DNA"/>
</dbReference>
<name>A0A2T5MCN7_9GAMM</name>
<evidence type="ECO:0000259" key="2">
    <source>
        <dbReference type="Pfam" id="PF23544"/>
    </source>
</evidence>
<evidence type="ECO:0000313" key="3">
    <source>
        <dbReference type="EMBL" id="PTU30330.1"/>
    </source>
</evidence>
<organism evidence="3 4">
    <name type="scientific">Stenotrophobium rhamnosiphilum</name>
    <dbReference type="NCBI Taxonomy" id="2029166"/>
    <lineage>
        <taxon>Bacteria</taxon>
        <taxon>Pseudomonadati</taxon>
        <taxon>Pseudomonadota</taxon>
        <taxon>Gammaproteobacteria</taxon>
        <taxon>Nevskiales</taxon>
        <taxon>Nevskiaceae</taxon>
        <taxon>Stenotrophobium</taxon>
    </lineage>
</organism>
<dbReference type="Proteomes" id="UP000244248">
    <property type="component" value="Unassembled WGS sequence"/>
</dbReference>
<accession>A0A2T5MCN7</accession>
<evidence type="ECO:0000313" key="4">
    <source>
        <dbReference type="Proteomes" id="UP000244248"/>
    </source>
</evidence>
<feature type="domain" description="Acyclic terpene utilisation N-terminal" evidence="1">
    <location>
        <begin position="5"/>
        <end position="444"/>
    </location>
</feature>
<dbReference type="Pfam" id="PF23544">
    <property type="entry name" value="AtuA_ferredoxin"/>
    <property type="match status" value="1"/>
</dbReference>
<protein>
    <submittedName>
        <fullName evidence="3">Terpene utilization protein AtuA</fullName>
    </submittedName>
</protein>
<keyword evidence="4" id="KW-1185">Reference proteome</keyword>
<sequence length="596" mass="62849">MSKQVRIGCGAGFWGDSAEGPKQLVESGEIDYLVLDYLAEITMSLLAKARGKDPAAGYATDFPDVIARLAPTIKANKIRVVTNAGGVNPQACRDALQAKLQAAGIELSIGIVTGDDLLARAGDFANVKEMFTGESIPGKLWSMNAYLGAFPVAQALDAGADIVITGRCVDSAVALGPLIHEFGWKTDDYDQLAMGSLAGHIVECGAQATGGIITDWETTSADWDRMGFPIAICEADGSFVVTKPANTGGNVNIAAVSEQLVYEIGDPASYLLPDVTCDFRGVTLKQLGDNRVQVIGAKGRAPSDQYKVSATYQDGFRATGTMMIGGRNAVGKAEAVAAAILRRTRTMFEQRKLPDYTRTDVEVLGSESNWGANARRRDTREVVLKLSVQSADKGALEIFSREFIPAATAMAQSITGFSGGRPSVTPVVRLFSCLVPKSNLPVHVDAGGKNAAAPIAAGVATLTAAPAVAIDTTAVAKEADSVSVPLVSLAYGRSGDKGNSANIGVIARRAEFVPLLREQLTAEAVKQYMAHFFKGEAQRFELPGLMAFNFLIADALGGGGMASLRYDPQGKMLSQILMDFPLSVPKSWVDKGLVSA</sequence>
<evidence type="ECO:0000259" key="1">
    <source>
        <dbReference type="Pfam" id="PF07287"/>
    </source>
</evidence>
<comment type="caution">
    <text evidence="3">The sequence shown here is derived from an EMBL/GenBank/DDBJ whole genome shotgun (WGS) entry which is preliminary data.</text>
</comment>